<evidence type="ECO:0000256" key="5">
    <source>
        <dbReference type="ARBA" id="ARBA00023163"/>
    </source>
</evidence>
<evidence type="ECO:0000256" key="4">
    <source>
        <dbReference type="ARBA" id="ARBA00023125"/>
    </source>
</evidence>
<dbReference type="PANTHER" id="PTHR48111:SF1">
    <property type="entry name" value="TWO-COMPONENT RESPONSE REGULATOR ORR33"/>
    <property type="match status" value="1"/>
</dbReference>
<feature type="modified residue" description="4-aspartylphosphate" evidence="6">
    <location>
        <position position="62"/>
    </location>
</feature>
<dbReference type="InterPro" id="IPR036388">
    <property type="entry name" value="WH-like_DNA-bd_sf"/>
</dbReference>
<evidence type="ECO:0000256" key="1">
    <source>
        <dbReference type="ARBA" id="ARBA00022553"/>
    </source>
</evidence>
<dbReference type="GO" id="GO:0000156">
    <property type="term" value="F:phosphorelay response regulator activity"/>
    <property type="evidence" value="ECO:0007669"/>
    <property type="project" value="TreeGrafter"/>
</dbReference>
<protein>
    <submittedName>
        <fullName evidence="11">DNA-binding response regulator</fullName>
    </submittedName>
    <submittedName>
        <fullName evidence="10">Two-component system response regulator</fullName>
    </submittedName>
</protein>
<reference evidence="11 12" key="1">
    <citation type="submission" date="2017-09" db="EMBL/GenBank/DDBJ databases">
        <title>Arcobacter canalis sp. nov., a new species isolated from a water canal contaminated with urban sewage.</title>
        <authorList>
            <person name="Perez-Cataluna A."/>
            <person name="Salas-Masso N."/>
            <person name="Figueras M.J."/>
        </authorList>
    </citation>
    <scope>NUCLEOTIDE SEQUENCE [LARGE SCALE GENOMIC DNA]</scope>
    <source>
        <strain evidence="11 12">F98-3</strain>
    </source>
</reference>
<evidence type="ECO:0000313" key="13">
    <source>
        <dbReference type="Proteomes" id="UP000262712"/>
    </source>
</evidence>
<feature type="domain" description="Response regulatory" evidence="8">
    <location>
        <begin position="13"/>
        <end position="127"/>
    </location>
</feature>
<evidence type="ECO:0000256" key="3">
    <source>
        <dbReference type="ARBA" id="ARBA00023015"/>
    </source>
</evidence>
<evidence type="ECO:0000313" key="12">
    <source>
        <dbReference type="Proteomes" id="UP000221222"/>
    </source>
</evidence>
<dbReference type="GO" id="GO:0005829">
    <property type="term" value="C:cytosol"/>
    <property type="evidence" value="ECO:0007669"/>
    <property type="project" value="TreeGrafter"/>
</dbReference>
<dbReference type="SMART" id="SM00448">
    <property type="entry name" value="REC"/>
    <property type="match status" value="1"/>
</dbReference>
<evidence type="ECO:0000313" key="10">
    <source>
        <dbReference type="EMBL" id="AXX91895.1"/>
    </source>
</evidence>
<dbReference type="EMBL" id="NXFY01000007">
    <property type="protein sequence ID" value="PHO18362.1"/>
    <property type="molecule type" value="Genomic_DNA"/>
</dbReference>
<sequence>MDDRLFKELKHIPILCVEDEDGIRENIVQTLEYYFDEVFEAQDGNEAFELYEYYKPKIVLTDIQMKNCDGVELIRKIRQIDKDITIFVLTAYSTEEYLLDLINLNINHFIIKPLNLKKLNEALLKYLDKDLKPIELCKGLVLDIEKREVIYNSNEIISLRKREKDFLQLLVKRKNSIVTYDQIEQELWLEKEMTTHALKSFIKDLRSKLPINIIKNIPQEGYTLIKEGC</sequence>
<dbReference type="InterPro" id="IPR001789">
    <property type="entry name" value="Sig_transdc_resp-reg_receiver"/>
</dbReference>
<dbReference type="Gene3D" id="3.40.50.2300">
    <property type="match status" value="1"/>
</dbReference>
<dbReference type="InterPro" id="IPR039420">
    <property type="entry name" value="WalR-like"/>
</dbReference>
<dbReference type="CDD" id="cd00383">
    <property type="entry name" value="trans_reg_C"/>
    <property type="match status" value="1"/>
</dbReference>
<dbReference type="SMART" id="SM00862">
    <property type="entry name" value="Trans_reg_C"/>
    <property type="match status" value="1"/>
</dbReference>
<dbReference type="Proteomes" id="UP000221222">
    <property type="component" value="Unassembled WGS sequence"/>
</dbReference>
<keyword evidence="2" id="KW-0902">Two-component regulatory system</keyword>
<dbReference type="GO" id="GO:0032993">
    <property type="term" value="C:protein-DNA complex"/>
    <property type="evidence" value="ECO:0007669"/>
    <property type="project" value="TreeGrafter"/>
</dbReference>
<accession>A0A2G1DIN9</accession>
<reference evidence="10 13" key="2">
    <citation type="submission" date="2018-08" db="EMBL/GenBank/DDBJ databases">
        <title>Complete genome of the Arcobacter molluscorum type strain LMG 25693.</title>
        <authorList>
            <person name="Miller W.G."/>
            <person name="Yee E."/>
            <person name="Bono J.L."/>
        </authorList>
    </citation>
    <scope>NUCLEOTIDE SEQUENCE [LARGE SCALE GENOMIC DNA]</scope>
    <source>
        <strain evidence="10 13">CECT 7696</strain>
    </source>
</reference>
<gene>
    <name evidence="10" type="ORF">AMOL_0902</name>
    <name evidence="11" type="ORF">CPU12_06145</name>
</gene>
<keyword evidence="4 7" id="KW-0238">DNA-binding</keyword>
<dbReference type="EMBL" id="CP032098">
    <property type="protein sequence ID" value="AXX91895.1"/>
    <property type="molecule type" value="Genomic_DNA"/>
</dbReference>
<organism evidence="11 12">
    <name type="scientific">Malaciobacter molluscorum LMG 25693</name>
    <dbReference type="NCBI Taxonomy" id="870501"/>
    <lineage>
        <taxon>Bacteria</taxon>
        <taxon>Pseudomonadati</taxon>
        <taxon>Campylobacterota</taxon>
        <taxon>Epsilonproteobacteria</taxon>
        <taxon>Campylobacterales</taxon>
        <taxon>Arcobacteraceae</taxon>
        <taxon>Malaciobacter</taxon>
    </lineage>
</organism>
<evidence type="ECO:0000313" key="11">
    <source>
        <dbReference type="EMBL" id="PHO18362.1"/>
    </source>
</evidence>
<evidence type="ECO:0000259" key="8">
    <source>
        <dbReference type="PROSITE" id="PS50110"/>
    </source>
</evidence>
<dbReference type="SUPFAM" id="SSF52172">
    <property type="entry name" value="CheY-like"/>
    <property type="match status" value="1"/>
</dbReference>
<feature type="domain" description="OmpR/PhoB-type" evidence="9">
    <location>
        <begin position="132"/>
        <end position="226"/>
    </location>
</feature>
<name>A0A2G1DIN9_9BACT</name>
<dbReference type="SUPFAM" id="SSF46894">
    <property type="entry name" value="C-terminal effector domain of the bipartite response regulators"/>
    <property type="match status" value="1"/>
</dbReference>
<dbReference type="Gene3D" id="1.10.10.10">
    <property type="entry name" value="Winged helix-like DNA-binding domain superfamily/Winged helix DNA-binding domain"/>
    <property type="match status" value="1"/>
</dbReference>
<dbReference type="InterPro" id="IPR016032">
    <property type="entry name" value="Sig_transdc_resp-reg_C-effctor"/>
</dbReference>
<dbReference type="PANTHER" id="PTHR48111">
    <property type="entry name" value="REGULATOR OF RPOS"/>
    <property type="match status" value="1"/>
</dbReference>
<evidence type="ECO:0000256" key="2">
    <source>
        <dbReference type="ARBA" id="ARBA00023012"/>
    </source>
</evidence>
<keyword evidence="5" id="KW-0804">Transcription</keyword>
<dbReference type="GO" id="GO:0000976">
    <property type="term" value="F:transcription cis-regulatory region binding"/>
    <property type="evidence" value="ECO:0007669"/>
    <property type="project" value="TreeGrafter"/>
</dbReference>
<evidence type="ECO:0000259" key="9">
    <source>
        <dbReference type="PROSITE" id="PS51755"/>
    </source>
</evidence>
<feature type="DNA-binding region" description="OmpR/PhoB-type" evidence="7">
    <location>
        <begin position="132"/>
        <end position="226"/>
    </location>
</feature>
<dbReference type="Pfam" id="PF00486">
    <property type="entry name" value="Trans_reg_C"/>
    <property type="match status" value="1"/>
</dbReference>
<dbReference type="KEGG" id="amol:AMOL_0902"/>
<keyword evidence="1 6" id="KW-0597">Phosphoprotein</keyword>
<dbReference type="PROSITE" id="PS51755">
    <property type="entry name" value="OMPR_PHOB"/>
    <property type="match status" value="1"/>
</dbReference>
<evidence type="ECO:0000256" key="6">
    <source>
        <dbReference type="PROSITE-ProRule" id="PRU00169"/>
    </source>
</evidence>
<proteinExistence type="predicted"/>
<dbReference type="InterPro" id="IPR001867">
    <property type="entry name" value="OmpR/PhoB-type_DNA-bd"/>
</dbReference>
<dbReference type="GO" id="GO:0006355">
    <property type="term" value="P:regulation of DNA-templated transcription"/>
    <property type="evidence" value="ECO:0007669"/>
    <property type="project" value="InterPro"/>
</dbReference>
<dbReference type="AlphaFoldDB" id="A0A2G1DIN9"/>
<dbReference type="Pfam" id="PF00072">
    <property type="entry name" value="Response_reg"/>
    <property type="match status" value="1"/>
</dbReference>
<dbReference type="RefSeq" id="WP_099342284.1">
    <property type="nucleotide sequence ID" value="NZ_CP032098.1"/>
</dbReference>
<keyword evidence="12" id="KW-1185">Reference proteome</keyword>
<evidence type="ECO:0000256" key="7">
    <source>
        <dbReference type="PROSITE-ProRule" id="PRU01091"/>
    </source>
</evidence>
<keyword evidence="3" id="KW-0805">Transcription regulation</keyword>
<dbReference type="PROSITE" id="PS50110">
    <property type="entry name" value="RESPONSE_REGULATORY"/>
    <property type="match status" value="1"/>
</dbReference>
<dbReference type="InterPro" id="IPR011006">
    <property type="entry name" value="CheY-like_superfamily"/>
</dbReference>
<dbReference type="Proteomes" id="UP000262712">
    <property type="component" value="Chromosome"/>
</dbReference>